<reference evidence="7" key="1">
    <citation type="submission" date="2025-08" db="UniProtKB">
        <authorList>
            <consortium name="Ensembl"/>
        </authorList>
    </citation>
    <scope>IDENTIFICATION</scope>
</reference>
<evidence type="ECO:0000313" key="8">
    <source>
        <dbReference type="Proteomes" id="UP000264820"/>
    </source>
</evidence>
<dbReference type="GO" id="GO:0008360">
    <property type="term" value="P:regulation of cell shape"/>
    <property type="evidence" value="ECO:0007669"/>
    <property type="project" value="TreeGrafter"/>
</dbReference>
<evidence type="ECO:0000256" key="2">
    <source>
        <dbReference type="ARBA" id="ARBA00023136"/>
    </source>
</evidence>
<reference evidence="7" key="2">
    <citation type="submission" date="2025-09" db="UniProtKB">
        <authorList>
            <consortium name="Ensembl"/>
        </authorList>
    </citation>
    <scope>IDENTIFICATION</scope>
</reference>
<dbReference type="InterPro" id="IPR015943">
    <property type="entry name" value="WD40/YVTN_repeat-like_dom_sf"/>
</dbReference>
<keyword evidence="8" id="KW-1185">Reference proteome</keyword>
<keyword evidence="4" id="KW-0325">Glycoprotein</keyword>
<dbReference type="STRING" id="109280.ENSHCOP00000010551"/>
<dbReference type="GeneTree" id="ENSGT01050000244850"/>
<protein>
    <recommendedName>
        <fullName evidence="6">Sema domain-containing protein</fullName>
    </recommendedName>
</protein>
<dbReference type="GO" id="GO:0007162">
    <property type="term" value="P:negative regulation of cell adhesion"/>
    <property type="evidence" value="ECO:0007669"/>
    <property type="project" value="TreeGrafter"/>
</dbReference>
<sequence>MCVIVRCRSLTNMSQLLYQSTNPVDTQFVAANDPHVSTVGIVLTTGDGAGGEMLRFMLVGRGFTGMGLGDIPPITARRLYPAILPQRAFAQEDELGKLIIGSYSEYDMHFVKVVTFKDHVYFLFSRRDFRFKMEYRTYVSRLCISDRNFYSYVEVPLLCHGGFNVAQGAWLGRLSGKPTLFIIMVAGWTSTSVATDNSALCVFGMAELDAMMEQARESCYTKGGRGVKGQEEAYVVYTLSSNCLTLPQVSVSEYLCGWEHTPSPIGSIKPLPAIPTLTTTTQLTAVATATEAGHTVAFVGDPCIFKTYNAHVSQVSKVAMSSCEWNADCHSCLATRDLYCGWCVLEGRCSRKDECQRHIHANHWIWSFNSSNQCVLVQSVQPANQSKDEQTQVAWTRIMVIFDFGLRSQRVIVS</sequence>
<accession>A0A3Q2YBE6</accession>
<dbReference type="Pfam" id="PF01437">
    <property type="entry name" value="PSI"/>
    <property type="match status" value="1"/>
</dbReference>
<evidence type="ECO:0000256" key="5">
    <source>
        <dbReference type="PROSITE-ProRule" id="PRU00352"/>
    </source>
</evidence>
<dbReference type="Gene3D" id="2.130.10.10">
    <property type="entry name" value="YVTN repeat-like/Quinoprotein amine dehydrogenase"/>
    <property type="match status" value="1"/>
</dbReference>
<dbReference type="PANTHER" id="PTHR22625">
    <property type="entry name" value="PLEXIN"/>
    <property type="match status" value="1"/>
</dbReference>
<name>A0A3Q2YBE6_HIPCM</name>
<dbReference type="SUPFAM" id="SSF103575">
    <property type="entry name" value="Plexin repeat"/>
    <property type="match status" value="1"/>
</dbReference>
<dbReference type="GO" id="GO:0030334">
    <property type="term" value="P:regulation of cell migration"/>
    <property type="evidence" value="ECO:0007669"/>
    <property type="project" value="TreeGrafter"/>
</dbReference>
<keyword evidence="2" id="KW-0472">Membrane</keyword>
<dbReference type="GO" id="GO:0050772">
    <property type="term" value="P:positive regulation of axonogenesis"/>
    <property type="evidence" value="ECO:0007669"/>
    <property type="project" value="TreeGrafter"/>
</dbReference>
<dbReference type="SMART" id="SM00423">
    <property type="entry name" value="PSI"/>
    <property type="match status" value="1"/>
</dbReference>
<evidence type="ECO:0000256" key="4">
    <source>
        <dbReference type="ARBA" id="ARBA00023180"/>
    </source>
</evidence>
<dbReference type="PROSITE" id="PS51004">
    <property type="entry name" value="SEMA"/>
    <property type="match status" value="1"/>
</dbReference>
<organism evidence="7 8">
    <name type="scientific">Hippocampus comes</name>
    <name type="common">Tiger tail seahorse</name>
    <dbReference type="NCBI Taxonomy" id="109280"/>
    <lineage>
        <taxon>Eukaryota</taxon>
        <taxon>Metazoa</taxon>
        <taxon>Chordata</taxon>
        <taxon>Craniata</taxon>
        <taxon>Vertebrata</taxon>
        <taxon>Euteleostomi</taxon>
        <taxon>Actinopterygii</taxon>
        <taxon>Neopterygii</taxon>
        <taxon>Teleostei</taxon>
        <taxon>Neoteleostei</taxon>
        <taxon>Acanthomorphata</taxon>
        <taxon>Syngnathiaria</taxon>
        <taxon>Syngnathiformes</taxon>
        <taxon>Syngnathoidei</taxon>
        <taxon>Syngnathidae</taxon>
        <taxon>Hippocampus</taxon>
    </lineage>
</organism>
<dbReference type="InterPro" id="IPR031148">
    <property type="entry name" value="Plexin"/>
</dbReference>
<comment type="caution">
    <text evidence="5">Lacks conserved residue(s) required for the propagation of feature annotation.</text>
</comment>
<keyword evidence="3" id="KW-1015">Disulfide bond</keyword>
<dbReference type="InterPro" id="IPR001627">
    <property type="entry name" value="Semap_dom"/>
</dbReference>
<evidence type="ECO:0000259" key="6">
    <source>
        <dbReference type="PROSITE" id="PS51004"/>
    </source>
</evidence>
<dbReference type="GO" id="GO:0002116">
    <property type="term" value="C:semaphorin receptor complex"/>
    <property type="evidence" value="ECO:0007669"/>
    <property type="project" value="TreeGrafter"/>
</dbReference>
<dbReference type="AlphaFoldDB" id="A0A3Q2YBE6"/>
<dbReference type="GO" id="GO:0017154">
    <property type="term" value="F:semaphorin receptor activity"/>
    <property type="evidence" value="ECO:0007669"/>
    <property type="project" value="InterPro"/>
</dbReference>
<dbReference type="InterPro" id="IPR016201">
    <property type="entry name" value="PSI"/>
</dbReference>
<dbReference type="SUPFAM" id="SSF101912">
    <property type="entry name" value="Sema domain"/>
    <property type="match status" value="1"/>
</dbReference>
<evidence type="ECO:0000313" key="7">
    <source>
        <dbReference type="Ensembl" id="ENSHCOP00000010551.1"/>
    </source>
</evidence>
<dbReference type="Ensembl" id="ENSHCOT00000026237.1">
    <property type="protein sequence ID" value="ENSHCOP00000010551.1"/>
    <property type="gene ID" value="ENSHCOG00000013186.1"/>
</dbReference>
<dbReference type="InterPro" id="IPR002165">
    <property type="entry name" value="Plexin_repeat"/>
</dbReference>
<feature type="domain" description="Sema" evidence="6">
    <location>
        <begin position="1"/>
        <end position="388"/>
    </location>
</feature>
<dbReference type="Proteomes" id="UP000264820">
    <property type="component" value="Unplaced"/>
</dbReference>
<proteinExistence type="predicted"/>
<dbReference type="Gene3D" id="3.30.1680.10">
    <property type="entry name" value="ligand-binding face of the semaphorins, domain 2"/>
    <property type="match status" value="1"/>
</dbReference>
<evidence type="ECO:0000256" key="3">
    <source>
        <dbReference type="ARBA" id="ARBA00023157"/>
    </source>
</evidence>
<dbReference type="GO" id="GO:0005886">
    <property type="term" value="C:plasma membrane"/>
    <property type="evidence" value="ECO:0007669"/>
    <property type="project" value="TreeGrafter"/>
</dbReference>
<dbReference type="Pfam" id="PF01403">
    <property type="entry name" value="Sema"/>
    <property type="match status" value="1"/>
</dbReference>
<dbReference type="PANTHER" id="PTHR22625:SF69">
    <property type="entry name" value="PLEXIN-B3"/>
    <property type="match status" value="1"/>
</dbReference>
<comment type="subcellular location">
    <subcellularLocation>
        <location evidence="1">Membrane</location>
    </subcellularLocation>
</comment>
<dbReference type="InterPro" id="IPR036352">
    <property type="entry name" value="Semap_dom_sf"/>
</dbReference>
<evidence type="ECO:0000256" key="1">
    <source>
        <dbReference type="ARBA" id="ARBA00004370"/>
    </source>
</evidence>
<dbReference type="GO" id="GO:0007411">
    <property type="term" value="P:axon guidance"/>
    <property type="evidence" value="ECO:0007669"/>
    <property type="project" value="UniProtKB-ARBA"/>
</dbReference>
<dbReference type="SMART" id="SM00630">
    <property type="entry name" value="Sema"/>
    <property type="match status" value="1"/>
</dbReference>